<sequence length="72" mass="7911">MNSRAEAGDYLRNGTLPLHGTYEGFLEQLMIALLLANHVPQLLLFSSATAMHISFLAIFLEALSLARGSTEY</sequence>
<organism evidence="2 3">
    <name type="scientific">Ilex paraguariensis</name>
    <name type="common">yerba mate</name>
    <dbReference type="NCBI Taxonomy" id="185542"/>
    <lineage>
        <taxon>Eukaryota</taxon>
        <taxon>Viridiplantae</taxon>
        <taxon>Streptophyta</taxon>
        <taxon>Embryophyta</taxon>
        <taxon>Tracheophyta</taxon>
        <taxon>Spermatophyta</taxon>
        <taxon>Magnoliopsida</taxon>
        <taxon>eudicotyledons</taxon>
        <taxon>Gunneridae</taxon>
        <taxon>Pentapetalae</taxon>
        <taxon>asterids</taxon>
        <taxon>campanulids</taxon>
        <taxon>Aquifoliales</taxon>
        <taxon>Aquifoliaceae</taxon>
        <taxon>Ilex</taxon>
    </lineage>
</organism>
<keyword evidence="1" id="KW-1133">Transmembrane helix</keyword>
<gene>
    <name evidence="2" type="ORF">ILEXP_LOCUS47368</name>
</gene>
<dbReference type="AlphaFoldDB" id="A0ABC8UB12"/>
<dbReference type="EMBL" id="CAUOFW020007057">
    <property type="protein sequence ID" value="CAK9177479.1"/>
    <property type="molecule type" value="Genomic_DNA"/>
</dbReference>
<comment type="caution">
    <text evidence="2">The sequence shown here is derived from an EMBL/GenBank/DDBJ whole genome shotgun (WGS) entry which is preliminary data.</text>
</comment>
<dbReference type="Proteomes" id="UP001642360">
    <property type="component" value="Unassembled WGS sequence"/>
</dbReference>
<keyword evidence="3" id="KW-1185">Reference proteome</keyword>
<evidence type="ECO:0000313" key="3">
    <source>
        <dbReference type="Proteomes" id="UP001642360"/>
    </source>
</evidence>
<feature type="transmembrane region" description="Helical" evidence="1">
    <location>
        <begin position="42"/>
        <end position="66"/>
    </location>
</feature>
<evidence type="ECO:0000256" key="1">
    <source>
        <dbReference type="SAM" id="Phobius"/>
    </source>
</evidence>
<proteinExistence type="predicted"/>
<evidence type="ECO:0000313" key="2">
    <source>
        <dbReference type="EMBL" id="CAK9177479.1"/>
    </source>
</evidence>
<protein>
    <submittedName>
        <fullName evidence="2">Uncharacterized protein</fullName>
    </submittedName>
</protein>
<keyword evidence="1" id="KW-0472">Membrane</keyword>
<name>A0ABC8UB12_9AQUA</name>
<accession>A0ABC8UB12</accession>
<reference evidence="2 3" key="1">
    <citation type="submission" date="2024-02" db="EMBL/GenBank/DDBJ databases">
        <authorList>
            <person name="Vignale AGUSTIN F."/>
            <person name="Sosa J E."/>
            <person name="Modenutti C."/>
        </authorList>
    </citation>
    <scope>NUCLEOTIDE SEQUENCE [LARGE SCALE GENOMIC DNA]</scope>
</reference>
<keyword evidence="1" id="KW-0812">Transmembrane</keyword>